<evidence type="ECO:0000313" key="1">
    <source>
        <dbReference type="EMBL" id="RDB56375.1"/>
    </source>
</evidence>
<dbReference type="Proteomes" id="UP000253975">
    <property type="component" value="Unassembled WGS sequence"/>
</dbReference>
<name>A0A369LE04_9ACTN</name>
<sequence length="68" mass="7674">MGYLDLLREDASQTDIREHLVSGRPAAITIRIPETLRDAAKEKAALKGMSFSAYVREQLIEDLTRRDA</sequence>
<evidence type="ECO:0000313" key="2">
    <source>
        <dbReference type="Proteomes" id="UP000253975"/>
    </source>
</evidence>
<comment type="caution">
    <text evidence="1">The sequence shown here is derived from an EMBL/GenBank/DDBJ whole genome shotgun (WGS) entry which is preliminary data.</text>
</comment>
<dbReference type="SUPFAM" id="SSF47598">
    <property type="entry name" value="Ribbon-helix-helix"/>
    <property type="match status" value="1"/>
</dbReference>
<dbReference type="EMBL" id="PPTO01000015">
    <property type="protein sequence ID" value="RDB56375.1"/>
    <property type="molecule type" value="Genomic_DNA"/>
</dbReference>
<dbReference type="AlphaFoldDB" id="A0A369LE04"/>
<organism evidence="1 2">
    <name type="scientific">Slackia isoflavoniconvertens</name>
    <dbReference type="NCBI Taxonomy" id="572010"/>
    <lineage>
        <taxon>Bacteria</taxon>
        <taxon>Bacillati</taxon>
        <taxon>Actinomycetota</taxon>
        <taxon>Coriobacteriia</taxon>
        <taxon>Eggerthellales</taxon>
        <taxon>Eggerthellaceae</taxon>
        <taxon>Slackia</taxon>
    </lineage>
</organism>
<dbReference type="GO" id="GO:0006355">
    <property type="term" value="P:regulation of DNA-templated transcription"/>
    <property type="evidence" value="ECO:0007669"/>
    <property type="project" value="InterPro"/>
</dbReference>
<gene>
    <name evidence="1" type="ORF">C1881_08460</name>
</gene>
<protein>
    <submittedName>
        <fullName evidence="1">Uncharacterized protein</fullName>
    </submittedName>
</protein>
<reference evidence="1 2" key="1">
    <citation type="journal article" date="2018" name="Elife">
        <title>Discovery and characterization of a prevalent human gut bacterial enzyme sufficient for the inactivation of a family of plant toxins.</title>
        <authorList>
            <person name="Koppel N."/>
            <person name="Bisanz J.E."/>
            <person name="Pandelia M.E."/>
            <person name="Turnbaugh P.J."/>
            <person name="Balskus E.P."/>
        </authorList>
    </citation>
    <scope>NUCLEOTIDE SEQUENCE [LARGE SCALE GENOMIC DNA]</scope>
    <source>
        <strain evidence="1 2">OB21 GAM31</strain>
    </source>
</reference>
<accession>A0A369LE04</accession>
<dbReference type="RefSeq" id="WP_114616093.1">
    <property type="nucleotide sequence ID" value="NZ_PPTO01000015.1"/>
</dbReference>
<dbReference type="InterPro" id="IPR010985">
    <property type="entry name" value="Ribbon_hlx_hlx"/>
</dbReference>
<proteinExistence type="predicted"/>